<gene>
    <name evidence="1" type="ORF">MBJ925_LOCUS36393</name>
</gene>
<protein>
    <submittedName>
        <fullName evidence="1">Uncharacterized protein</fullName>
    </submittedName>
</protein>
<reference evidence="1" key="1">
    <citation type="submission" date="2021-02" db="EMBL/GenBank/DDBJ databases">
        <authorList>
            <person name="Nowell W R."/>
        </authorList>
    </citation>
    <scope>NUCLEOTIDE SEQUENCE</scope>
</reference>
<comment type="caution">
    <text evidence="1">The sequence shown here is derived from an EMBL/GenBank/DDBJ whole genome shotgun (WGS) entry which is preliminary data.</text>
</comment>
<evidence type="ECO:0000313" key="1">
    <source>
        <dbReference type="EMBL" id="CAF2221304.1"/>
    </source>
</evidence>
<sequence>MAIPDYVLTFAPELRFDRAAKGYPMSAQVLYESSSGTHPVVYSGKLAHGSYHDSNTFSSPTGGECTYYGDFRNPESRAAYLQTWTNLIDLDGDQESWIVDDKTATSMWSLDDVSTHPTKHNPVDSEHSVACKGCATFGVADANCYQSECLCGDDETMTNCLKECEPDYVNIGLYCGKDR</sequence>
<dbReference type="EMBL" id="CAJNRE010020082">
    <property type="protein sequence ID" value="CAF2221304.1"/>
    <property type="molecule type" value="Genomic_DNA"/>
</dbReference>
<accession>A0A816ZQS0</accession>
<evidence type="ECO:0000313" key="2">
    <source>
        <dbReference type="Proteomes" id="UP000663824"/>
    </source>
</evidence>
<dbReference type="Proteomes" id="UP000663824">
    <property type="component" value="Unassembled WGS sequence"/>
</dbReference>
<name>A0A816ZQS0_9BILA</name>
<proteinExistence type="predicted"/>
<organism evidence="1 2">
    <name type="scientific">Rotaria magnacalcarata</name>
    <dbReference type="NCBI Taxonomy" id="392030"/>
    <lineage>
        <taxon>Eukaryota</taxon>
        <taxon>Metazoa</taxon>
        <taxon>Spiralia</taxon>
        <taxon>Gnathifera</taxon>
        <taxon>Rotifera</taxon>
        <taxon>Eurotatoria</taxon>
        <taxon>Bdelloidea</taxon>
        <taxon>Philodinida</taxon>
        <taxon>Philodinidae</taxon>
        <taxon>Rotaria</taxon>
    </lineage>
</organism>
<dbReference type="AlphaFoldDB" id="A0A816ZQS0"/>